<evidence type="ECO:0000256" key="1">
    <source>
        <dbReference type="SAM" id="Phobius"/>
    </source>
</evidence>
<keyword evidence="1" id="KW-0812">Transmembrane</keyword>
<dbReference type="EMBL" id="MGAL01000043">
    <property type="protein sequence ID" value="OGK46345.1"/>
    <property type="molecule type" value="Genomic_DNA"/>
</dbReference>
<evidence type="ECO:0000313" key="3">
    <source>
        <dbReference type="Proteomes" id="UP000177141"/>
    </source>
</evidence>
<reference evidence="2 3" key="1">
    <citation type="journal article" date="2016" name="Nat. Commun.">
        <title>Thousands of microbial genomes shed light on interconnected biogeochemical processes in an aquifer system.</title>
        <authorList>
            <person name="Anantharaman K."/>
            <person name="Brown C.T."/>
            <person name="Hug L.A."/>
            <person name="Sharon I."/>
            <person name="Castelle C.J."/>
            <person name="Probst A.J."/>
            <person name="Thomas B.C."/>
            <person name="Singh A."/>
            <person name="Wilkins M.J."/>
            <person name="Karaoz U."/>
            <person name="Brodie E.L."/>
            <person name="Williams K.H."/>
            <person name="Hubbard S.S."/>
            <person name="Banfield J.F."/>
        </authorList>
    </citation>
    <scope>NUCLEOTIDE SEQUENCE [LARGE SCALE GENOMIC DNA]</scope>
</reference>
<keyword evidence="1" id="KW-0472">Membrane</keyword>
<accession>A0A1F7ISN8</accession>
<protein>
    <submittedName>
        <fullName evidence="2">Uncharacterized protein</fullName>
    </submittedName>
</protein>
<dbReference type="AlphaFoldDB" id="A0A1F7ISN8"/>
<gene>
    <name evidence="2" type="ORF">A3A93_03140</name>
</gene>
<feature type="transmembrane region" description="Helical" evidence="1">
    <location>
        <begin position="21"/>
        <end position="54"/>
    </location>
</feature>
<evidence type="ECO:0000313" key="2">
    <source>
        <dbReference type="EMBL" id="OGK46345.1"/>
    </source>
</evidence>
<keyword evidence="1" id="KW-1133">Transmembrane helix</keyword>
<name>A0A1F7ISN8_9BACT</name>
<sequence length="61" mass="6870">MSEQNKGDKLVDPLENLKKFLTGIVEVLLTAFPNILIVLVSAFLFILLFLFYFLQGTPSLP</sequence>
<organism evidence="2 3">
    <name type="scientific">Candidatus Roizmanbacteria bacterium RIFCSPLOWO2_01_FULL_38_12</name>
    <dbReference type="NCBI Taxonomy" id="1802061"/>
    <lineage>
        <taxon>Bacteria</taxon>
        <taxon>Candidatus Roizmaniibacteriota</taxon>
    </lineage>
</organism>
<dbReference type="Proteomes" id="UP000177141">
    <property type="component" value="Unassembled WGS sequence"/>
</dbReference>
<proteinExistence type="predicted"/>
<comment type="caution">
    <text evidence="2">The sequence shown here is derived from an EMBL/GenBank/DDBJ whole genome shotgun (WGS) entry which is preliminary data.</text>
</comment>